<dbReference type="Gene3D" id="3.40.50.300">
    <property type="entry name" value="P-loop containing nucleotide triphosphate hydrolases"/>
    <property type="match status" value="1"/>
</dbReference>
<dbReference type="SUPFAM" id="SSF52540">
    <property type="entry name" value="P-loop containing nucleoside triphosphate hydrolases"/>
    <property type="match status" value="1"/>
</dbReference>
<dbReference type="Pfam" id="PF13635">
    <property type="entry name" value="DUF4143"/>
    <property type="match status" value="1"/>
</dbReference>
<dbReference type="EMBL" id="DUJR01000005">
    <property type="protein sequence ID" value="HII59180.1"/>
    <property type="molecule type" value="Genomic_DNA"/>
</dbReference>
<feature type="coiled-coil region" evidence="1">
    <location>
        <begin position="369"/>
        <end position="396"/>
    </location>
</feature>
<name>A0A832WFT2_9EURY</name>
<evidence type="ECO:0000313" key="5">
    <source>
        <dbReference type="Proteomes" id="UP000645676"/>
    </source>
</evidence>
<sequence>MIDKKILFEEVILDNLEIAKKAKVINRDIEIKLIPNKIKVIYGVRRGGKTYFLFQIINKHFKDDFIYINFEDERLINIALDELNELLKIALSIKNTKNLFFDEIQSVDNWDKFVRRLNDSGFNIFITGSSSKLLSKEIATSLRGRNLKTEILPLNFKEFLKFKNFNVKKRYSTIEKAELLKYLNEFIKFGGFPEITLIDDENIKKEILKEYLDGIFYRDVVERHSIRNIKEIKVLRNILINLFANEISIKKIANLLKEFNTKISRECIYNYLEYFSDAYLIFLLNNFSYKTKTISYSKLYVIDGMWNFSLSFSKNKGRILENLVFLELRRRGFVENENLFYVKRKNYEVDFLIFGENKELIQVCYELNETNKEREIKAYEKAIKDLKLDNVNLKIITYNDEGFEKITVDDKEHLIEIVPFWKWSLTY</sequence>
<dbReference type="Proteomes" id="UP000645676">
    <property type="component" value="Unassembled WGS sequence"/>
</dbReference>
<dbReference type="GO" id="GO:0005524">
    <property type="term" value="F:ATP binding"/>
    <property type="evidence" value="ECO:0007669"/>
    <property type="project" value="UniProtKB-KW"/>
</dbReference>
<evidence type="ECO:0000259" key="2">
    <source>
        <dbReference type="Pfam" id="PF13173"/>
    </source>
</evidence>
<dbReference type="PANTHER" id="PTHR33295">
    <property type="entry name" value="ATPASE"/>
    <property type="match status" value="1"/>
</dbReference>
<dbReference type="InterPro" id="IPR027417">
    <property type="entry name" value="P-loop_NTPase"/>
</dbReference>
<dbReference type="InterPro" id="IPR025420">
    <property type="entry name" value="DUF4143"/>
</dbReference>
<keyword evidence="4" id="KW-0547">Nucleotide-binding</keyword>
<feature type="domain" description="AAA" evidence="2">
    <location>
        <begin position="36"/>
        <end position="160"/>
    </location>
</feature>
<dbReference type="AlphaFoldDB" id="A0A832WFT2"/>
<evidence type="ECO:0000259" key="3">
    <source>
        <dbReference type="Pfam" id="PF13635"/>
    </source>
</evidence>
<accession>A0A832WFT2</accession>
<feature type="domain" description="DUF4143" evidence="3">
    <location>
        <begin position="218"/>
        <end position="362"/>
    </location>
</feature>
<evidence type="ECO:0000313" key="4">
    <source>
        <dbReference type="EMBL" id="HII59180.1"/>
    </source>
</evidence>
<keyword evidence="4" id="KW-0067">ATP-binding</keyword>
<dbReference type="Pfam" id="PF13173">
    <property type="entry name" value="AAA_14"/>
    <property type="match status" value="1"/>
</dbReference>
<gene>
    <name evidence="4" type="ORF">HA335_01145</name>
</gene>
<keyword evidence="1" id="KW-0175">Coiled coil</keyword>
<dbReference type="InterPro" id="IPR041682">
    <property type="entry name" value="AAA_14"/>
</dbReference>
<evidence type="ECO:0000256" key="1">
    <source>
        <dbReference type="SAM" id="Coils"/>
    </source>
</evidence>
<reference evidence="4" key="1">
    <citation type="journal article" date="2020" name="bioRxiv">
        <title>A rank-normalized archaeal taxonomy based on genome phylogeny resolves widespread incomplete and uneven classifications.</title>
        <authorList>
            <person name="Rinke C."/>
            <person name="Chuvochina M."/>
            <person name="Mussig A.J."/>
            <person name="Chaumeil P.-A."/>
            <person name="Waite D.W."/>
            <person name="Whitman W.B."/>
            <person name="Parks D.H."/>
            <person name="Hugenholtz P."/>
        </authorList>
    </citation>
    <scope>NUCLEOTIDE SEQUENCE</scope>
    <source>
        <strain evidence="4">UBA8849</strain>
    </source>
</reference>
<proteinExistence type="predicted"/>
<protein>
    <submittedName>
        <fullName evidence="4">ATP-binding protein</fullName>
    </submittedName>
</protein>
<organism evidence="4 5">
    <name type="scientific">Methanocaldococcus jannaschii</name>
    <dbReference type="NCBI Taxonomy" id="2190"/>
    <lineage>
        <taxon>Archaea</taxon>
        <taxon>Methanobacteriati</taxon>
        <taxon>Methanobacteriota</taxon>
        <taxon>Methanomada group</taxon>
        <taxon>Methanococci</taxon>
        <taxon>Methanococcales</taxon>
        <taxon>Methanocaldococcaceae</taxon>
        <taxon>Methanocaldococcus</taxon>
    </lineage>
</organism>
<dbReference type="PANTHER" id="PTHR33295:SF8">
    <property type="entry name" value="AAA+ ATPASE DOMAIN-CONTAINING PROTEIN"/>
    <property type="match status" value="1"/>
</dbReference>
<comment type="caution">
    <text evidence="4">The sequence shown here is derived from an EMBL/GenBank/DDBJ whole genome shotgun (WGS) entry which is preliminary data.</text>
</comment>